<feature type="transmembrane region" description="Helical" evidence="1">
    <location>
        <begin position="193"/>
        <end position="214"/>
    </location>
</feature>
<dbReference type="EMBL" id="JAABOO010000002">
    <property type="protein sequence ID" value="NER13299.1"/>
    <property type="molecule type" value="Genomic_DNA"/>
</dbReference>
<feature type="transmembrane region" description="Helical" evidence="1">
    <location>
        <begin position="51"/>
        <end position="69"/>
    </location>
</feature>
<dbReference type="AlphaFoldDB" id="A0A6P0UN79"/>
<proteinExistence type="predicted"/>
<gene>
    <name evidence="2" type="ORF">GWK08_07610</name>
</gene>
<keyword evidence="3" id="KW-1185">Reference proteome</keyword>
<evidence type="ECO:0000256" key="1">
    <source>
        <dbReference type="SAM" id="Phobius"/>
    </source>
</evidence>
<organism evidence="2 3">
    <name type="scientific">Leptobacterium flavescens</name>
    <dbReference type="NCBI Taxonomy" id="472055"/>
    <lineage>
        <taxon>Bacteria</taxon>
        <taxon>Pseudomonadati</taxon>
        <taxon>Bacteroidota</taxon>
        <taxon>Flavobacteriia</taxon>
        <taxon>Flavobacteriales</taxon>
        <taxon>Flavobacteriaceae</taxon>
        <taxon>Leptobacterium</taxon>
    </lineage>
</organism>
<keyword evidence="1" id="KW-0812">Transmembrane</keyword>
<feature type="transmembrane region" description="Helical" evidence="1">
    <location>
        <begin position="75"/>
        <end position="97"/>
    </location>
</feature>
<feature type="transmembrane region" description="Helical" evidence="1">
    <location>
        <begin position="164"/>
        <end position="187"/>
    </location>
</feature>
<name>A0A6P0UN79_9FLAO</name>
<comment type="caution">
    <text evidence="2">The sequence shown here is derived from an EMBL/GenBank/DDBJ whole genome shotgun (WGS) entry which is preliminary data.</text>
</comment>
<evidence type="ECO:0000313" key="2">
    <source>
        <dbReference type="EMBL" id="NER13299.1"/>
    </source>
</evidence>
<dbReference type="Proteomes" id="UP000468581">
    <property type="component" value="Unassembled WGS sequence"/>
</dbReference>
<feature type="transmembrane region" description="Helical" evidence="1">
    <location>
        <begin position="135"/>
        <end position="157"/>
    </location>
</feature>
<feature type="transmembrane region" description="Helical" evidence="1">
    <location>
        <begin position="104"/>
        <end position="123"/>
    </location>
</feature>
<reference evidence="2 3" key="1">
    <citation type="submission" date="2020-01" db="EMBL/GenBank/DDBJ databases">
        <title>Leptobacterium flavescens.</title>
        <authorList>
            <person name="Wang G."/>
        </authorList>
    </citation>
    <scope>NUCLEOTIDE SEQUENCE [LARGE SCALE GENOMIC DNA]</scope>
    <source>
        <strain evidence="2 3">KCTC 22160</strain>
    </source>
</reference>
<dbReference type="RefSeq" id="WP_163606342.1">
    <property type="nucleotide sequence ID" value="NZ_JAABOO010000002.1"/>
</dbReference>
<sequence length="226" mass="26093">MTRFIQIFFLIGLGLIIGEVFDITVLRLATRLVMVPLVVFMYYRSVERINYLMLTVFIMCYLGDISTYFDYTVALKYTAVFFGLCHIILATFSFSLIKEKSVKRLLLTAIPIAVIWIVYYEHYFNDVFGLYLGNLYPYILSYSIALVVLNVMANVSFFNEGSQLTLYLIIIAVAIVVGDVLMCYYMFATPIHLFKVINAVSHLVVYFFLLKFALEYSDFKLKSPSL</sequence>
<keyword evidence="1" id="KW-0472">Membrane</keyword>
<evidence type="ECO:0008006" key="4">
    <source>
        <dbReference type="Google" id="ProtNLM"/>
    </source>
</evidence>
<protein>
    <recommendedName>
        <fullName evidence="4">Lysoplasmalogenase</fullName>
    </recommendedName>
</protein>
<evidence type="ECO:0000313" key="3">
    <source>
        <dbReference type="Proteomes" id="UP000468581"/>
    </source>
</evidence>
<accession>A0A6P0UN79</accession>
<keyword evidence="1" id="KW-1133">Transmembrane helix</keyword>